<evidence type="ECO:0000256" key="1">
    <source>
        <dbReference type="ARBA" id="ARBA00009981"/>
    </source>
</evidence>
<evidence type="ECO:0000313" key="3">
    <source>
        <dbReference type="Proteomes" id="UP000198680"/>
    </source>
</evidence>
<sequence length="83" mass="9414">MAEIAQRELRNDNAEVIRRVEAGETFVVTRNGVPVAELRPLPAGRQRVVHRDRLAEVARRLDPLDAARYRADLDDVADPWADL</sequence>
<dbReference type="RefSeq" id="WP_091212565.1">
    <property type="nucleotide sequence ID" value="NZ_FNHE01000001.1"/>
</dbReference>
<reference evidence="3" key="1">
    <citation type="submission" date="2016-10" db="EMBL/GenBank/DDBJ databases">
        <authorList>
            <person name="Varghese N."/>
            <person name="Submissions S."/>
        </authorList>
    </citation>
    <scope>NUCLEOTIDE SEQUENCE [LARGE SCALE GENOMIC DNA]</scope>
    <source>
        <strain evidence="3">DSM 45419</strain>
    </source>
</reference>
<dbReference type="Gene3D" id="3.40.1620.10">
    <property type="entry name" value="YefM-like domain"/>
    <property type="match status" value="1"/>
</dbReference>
<proteinExistence type="inferred from homology"/>
<protein>
    <submittedName>
        <fullName evidence="2">Prevent-host-death family protein</fullName>
    </submittedName>
</protein>
<dbReference type="STRING" id="1137991.SAMN05660642_00145"/>
<name>A0A1G9KTC5_9ACTN</name>
<dbReference type="NCBIfam" id="TIGR01552">
    <property type="entry name" value="phd_fam"/>
    <property type="match status" value="1"/>
</dbReference>
<organism evidence="2 3">
    <name type="scientific">Geodermatophilus siccatus</name>
    <dbReference type="NCBI Taxonomy" id="1137991"/>
    <lineage>
        <taxon>Bacteria</taxon>
        <taxon>Bacillati</taxon>
        <taxon>Actinomycetota</taxon>
        <taxon>Actinomycetes</taxon>
        <taxon>Geodermatophilales</taxon>
        <taxon>Geodermatophilaceae</taxon>
        <taxon>Geodermatophilus</taxon>
    </lineage>
</organism>
<evidence type="ECO:0000313" key="2">
    <source>
        <dbReference type="EMBL" id="SDL53090.1"/>
    </source>
</evidence>
<dbReference type="OrthoDB" id="33091at2"/>
<dbReference type="AlphaFoldDB" id="A0A1G9KTC5"/>
<keyword evidence="3" id="KW-1185">Reference proteome</keyword>
<dbReference type="InterPro" id="IPR036165">
    <property type="entry name" value="YefM-like_sf"/>
</dbReference>
<gene>
    <name evidence="2" type="ORF">SAMN05660642_00145</name>
</gene>
<comment type="similarity">
    <text evidence="1">Belongs to the phD/YefM antitoxin family.</text>
</comment>
<dbReference type="EMBL" id="FNHE01000001">
    <property type="protein sequence ID" value="SDL53090.1"/>
    <property type="molecule type" value="Genomic_DNA"/>
</dbReference>
<dbReference type="SUPFAM" id="SSF143120">
    <property type="entry name" value="YefM-like"/>
    <property type="match status" value="1"/>
</dbReference>
<accession>A0A1G9KTC5</accession>
<dbReference type="Proteomes" id="UP000198680">
    <property type="component" value="Unassembled WGS sequence"/>
</dbReference>